<dbReference type="GO" id="GO:0046872">
    <property type="term" value="F:metal ion binding"/>
    <property type="evidence" value="ECO:0007669"/>
    <property type="project" value="UniProtKB-KW"/>
</dbReference>
<gene>
    <name evidence="5" type="ORF">MMYC01_202217</name>
</gene>
<dbReference type="EMBL" id="LCTW02000031">
    <property type="protein sequence ID" value="KXX81614.1"/>
    <property type="molecule type" value="Genomic_DNA"/>
</dbReference>
<dbReference type="InterPro" id="IPR006913">
    <property type="entry name" value="CENP-V/GFA"/>
</dbReference>
<evidence type="ECO:0000256" key="1">
    <source>
        <dbReference type="ARBA" id="ARBA00005495"/>
    </source>
</evidence>
<dbReference type="GO" id="GO:0016846">
    <property type="term" value="F:carbon-sulfur lyase activity"/>
    <property type="evidence" value="ECO:0007669"/>
    <property type="project" value="InterPro"/>
</dbReference>
<comment type="similarity">
    <text evidence="1">Belongs to the Gfa family.</text>
</comment>
<comment type="caution">
    <text evidence="5">The sequence shown here is derived from an EMBL/GenBank/DDBJ whole genome shotgun (WGS) entry which is preliminary data.</text>
</comment>
<dbReference type="AlphaFoldDB" id="A0A175WFC9"/>
<accession>A0A175WFC9</accession>
<dbReference type="Gene3D" id="2.170.150.70">
    <property type="match status" value="2"/>
</dbReference>
<evidence type="ECO:0000259" key="4">
    <source>
        <dbReference type="PROSITE" id="PS51891"/>
    </source>
</evidence>
<dbReference type="VEuPathDB" id="FungiDB:MMYC01_202217"/>
<dbReference type="PROSITE" id="PS51891">
    <property type="entry name" value="CENP_V_GFA"/>
    <property type="match status" value="2"/>
</dbReference>
<organism evidence="5 6">
    <name type="scientific">Madurella mycetomatis</name>
    <dbReference type="NCBI Taxonomy" id="100816"/>
    <lineage>
        <taxon>Eukaryota</taxon>
        <taxon>Fungi</taxon>
        <taxon>Dikarya</taxon>
        <taxon>Ascomycota</taxon>
        <taxon>Pezizomycotina</taxon>
        <taxon>Sordariomycetes</taxon>
        <taxon>Sordariomycetidae</taxon>
        <taxon>Sordariales</taxon>
        <taxon>Sordariales incertae sedis</taxon>
        <taxon>Madurella</taxon>
    </lineage>
</organism>
<protein>
    <submittedName>
        <fullName evidence="5">Centromere protein V</fullName>
    </submittedName>
</protein>
<dbReference type="SUPFAM" id="SSF51316">
    <property type="entry name" value="Mss4-like"/>
    <property type="match status" value="2"/>
</dbReference>
<feature type="domain" description="CENP-V/GFA" evidence="4">
    <location>
        <begin position="11"/>
        <end position="116"/>
    </location>
</feature>
<evidence type="ECO:0000313" key="5">
    <source>
        <dbReference type="EMBL" id="KXX81614.1"/>
    </source>
</evidence>
<keyword evidence="2" id="KW-0479">Metal-binding</keyword>
<name>A0A175WFC9_9PEZI</name>
<evidence type="ECO:0000256" key="2">
    <source>
        <dbReference type="ARBA" id="ARBA00022723"/>
    </source>
</evidence>
<dbReference type="Proteomes" id="UP000078237">
    <property type="component" value="Unassembled WGS sequence"/>
</dbReference>
<dbReference type="OrthoDB" id="2993351at2759"/>
<reference evidence="5 6" key="1">
    <citation type="journal article" date="2016" name="Genome Announc.">
        <title>Genome Sequence of Madurella mycetomatis mm55, Isolated from a Human Mycetoma Case in Sudan.</title>
        <authorList>
            <person name="Smit S."/>
            <person name="Derks M.F."/>
            <person name="Bervoets S."/>
            <person name="Fahal A."/>
            <person name="van Leeuwen W."/>
            <person name="van Belkum A."/>
            <person name="van de Sande W.W."/>
        </authorList>
    </citation>
    <scope>NUCLEOTIDE SEQUENCE [LARGE SCALE GENOMIC DNA]</scope>
    <source>
        <strain evidence="6">mm55</strain>
    </source>
</reference>
<evidence type="ECO:0000256" key="3">
    <source>
        <dbReference type="ARBA" id="ARBA00022833"/>
    </source>
</evidence>
<dbReference type="Pfam" id="PF04828">
    <property type="entry name" value="GFA"/>
    <property type="match status" value="2"/>
</dbReference>
<keyword evidence="6" id="KW-1185">Reference proteome</keyword>
<dbReference type="InterPro" id="IPR011057">
    <property type="entry name" value="Mss4-like_sf"/>
</dbReference>
<dbReference type="PANTHER" id="PTHR28620">
    <property type="entry name" value="CENTROMERE PROTEIN V"/>
    <property type="match status" value="1"/>
</dbReference>
<evidence type="ECO:0000313" key="6">
    <source>
        <dbReference type="Proteomes" id="UP000078237"/>
    </source>
</evidence>
<dbReference type="InterPro" id="IPR052355">
    <property type="entry name" value="CENP-V-like"/>
</dbReference>
<keyword evidence="3" id="KW-0862">Zinc</keyword>
<dbReference type="PANTHER" id="PTHR28620:SF1">
    <property type="entry name" value="CENP-V_GFA DOMAIN-CONTAINING PROTEIN"/>
    <property type="match status" value="1"/>
</dbReference>
<proteinExistence type="inferred from homology"/>
<feature type="domain" description="CENP-V/GFA" evidence="4">
    <location>
        <begin position="154"/>
        <end position="268"/>
    </location>
</feature>
<sequence>MSDTERPTKKYRGNCHCAAFVFEIELPEIKLARECNCSICVKKGYMWVVTENHPTIVRGEDALVGYQFASKTMEHHFCRNCGTAVMGKAPTGVGINVRALQDVDIWALEIEKRSYKMRLTRSRYNGDTREPHYVPPVYSGPEPSPAGFDEGKTYHGSCHCGAVTAAVKVKEPLEDGAYKEPIVECNCSLCRRGGYIWIYPLKNQISIQGSENLTYYVHGTRIGRIGKCKTCGVQVYIDLNPLTDEEIAELPEEVRDTRSRLIDLRLFNLRTLNDLDLGRVQTERRDGWNERGPPYVNP</sequence>